<protein>
    <submittedName>
        <fullName evidence="5">AsnC family transcriptional regulator</fullName>
    </submittedName>
</protein>
<dbReference type="GO" id="GO:0043565">
    <property type="term" value="F:sequence-specific DNA binding"/>
    <property type="evidence" value="ECO:0007669"/>
    <property type="project" value="InterPro"/>
</dbReference>
<dbReference type="InterPro" id="IPR036390">
    <property type="entry name" value="WH_DNA-bd_sf"/>
</dbReference>
<evidence type="ECO:0000256" key="3">
    <source>
        <dbReference type="ARBA" id="ARBA00023163"/>
    </source>
</evidence>
<dbReference type="Gene3D" id="1.10.10.10">
    <property type="entry name" value="Winged helix-like DNA-binding domain superfamily/Winged helix DNA-binding domain"/>
    <property type="match status" value="2"/>
</dbReference>
<evidence type="ECO:0000259" key="4">
    <source>
        <dbReference type="PROSITE" id="PS50956"/>
    </source>
</evidence>
<keyword evidence="2" id="KW-0238">DNA-binding</keyword>
<evidence type="ECO:0000313" key="6">
    <source>
        <dbReference type="Proteomes" id="UP000653674"/>
    </source>
</evidence>
<evidence type="ECO:0000313" key="5">
    <source>
        <dbReference type="EMBL" id="GIG73375.1"/>
    </source>
</evidence>
<dbReference type="InterPro" id="IPR011008">
    <property type="entry name" value="Dimeric_a/b-barrel"/>
</dbReference>
<accession>A0A8J3LU83</accession>
<keyword evidence="3" id="KW-0804">Transcription</keyword>
<dbReference type="PROSITE" id="PS00519">
    <property type="entry name" value="HTH_ASNC_1"/>
    <property type="match status" value="1"/>
</dbReference>
<dbReference type="SUPFAM" id="SSF54909">
    <property type="entry name" value="Dimeric alpha+beta barrel"/>
    <property type="match status" value="2"/>
</dbReference>
<dbReference type="InterPro" id="IPR019888">
    <property type="entry name" value="Tscrpt_reg_AsnC-like"/>
</dbReference>
<reference evidence="5" key="1">
    <citation type="submission" date="2021-01" db="EMBL/GenBank/DDBJ databases">
        <title>Whole genome shotgun sequence of Planosporangium flavigriseum NBRC 105377.</title>
        <authorList>
            <person name="Komaki H."/>
            <person name="Tamura T."/>
        </authorList>
    </citation>
    <scope>NUCLEOTIDE SEQUENCE</scope>
    <source>
        <strain evidence="5">NBRC 105377</strain>
    </source>
</reference>
<dbReference type="SUPFAM" id="SSF46785">
    <property type="entry name" value="Winged helix' DNA-binding domain"/>
    <property type="match status" value="2"/>
</dbReference>
<dbReference type="PROSITE" id="PS50956">
    <property type="entry name" value="HTH_ASNC_2"/>
    <property type="match status" value="1"/>
</dbReference>
<dbReference type="Proteomes" id="UP000653674">
    <property type="component" value="Unassembled WGS sequence"/>
</dbReference>
<evidence type="ECO:0000256" key="2">
    <source>
        <dbReference type="ARBA" id="ARBA00023125"/>
    </source>
</evidence>
<comment type="caution">
    <text evidence="5">The sequence shown here is derived from an EMBL/GenBank/DDBJ whole genome shotgun (WGS) entry which is preliminary data.</text>
</comment>
<dbReference type="AlphaFoldDB" id="A0A8J3LU83"/>
<sequence length="309" mass="33840">MKALTALELAVVKELQRDGRAPNSVIARTVGVTEKTVRRIIGELLERQAIEITAVTFPHLLGYRAMAFALLQTDGTRPRHDVADELAALGSVDYAAITTGPTDLMINAVCQDLDELDSVIENEIHKVAGARLVEVAPYLSLRYQRPSRSGLPTAVPTAVTPDGITMDSLDRDIIRALGQDGRVPYLQLASKLGVSEAQIRLRVKKLTGMGALRIMAIVDPVFLGFDTMAWLAVRLSGHGSASVVESLIAMEPVSYIAETAGSFDLMVELVCIDERELRESLDQIRQMDGIAAVLPHVYFDLYYKPMLLR</sequence>
<dbReference type="InterPro" id="IPR019887">
    <property type="entry name" value="Tscrpt_reg_AsnC/Lrp_C"/>
</dbReference>
<dbReference type="InterPro" id="IPR036388">
    <property type="entry name" value="WH-like_DNA-bd_sf"/>
</dbReference>
<dbReference type="Pfam" id="PF13404">
    <property type="entry name" value="HTH_AsnC-type"/>
    <property type="match status" value="2"/>
</dbReference>
<dbReference type="EMBL" id="BONU01000008">
    <property type="protein sequence ID" value="GIG73375.1"/>
    <property type="molecule type" value="Genomic_DNA"/>
</dbReference>
<dbReference type="PANTHER" id="PTHR30154">
    <property type="entry name" value="LEUCINE-RESPONSIVE REGULATORY PROTEIN"/>
    <property type="match status" value="1"/>
</dbReference>
<keyword evidence="6" id="KW-1185">Reference proteome</keyword>
<dbReference type="GO" id="GO:0043200">
    <property type="term" value="P:response to amino acid"/>
    <property type="evidence" value="ECO:0007669"/>
    <property type="project" value="TreeGrafter"/>
</dbReference>
<keyword evidence="1" id="KW-0805">Transcription regulation</keyword>
<gene>
    <name evidence="5" type="ORF">Pfl04_17790</name>
</gene>
<dbReference type="Pfam" id="PF01037">
    <property type="entry name" value="AsnC_trans_reg"/>
    <property type="match status" value="2"/>
</dbReference>
<dbReference type="PANTHER" id="PTHR30154:SF34">
    <property type="entry name" value="TRANSCRIPTIONAL REGULATOR AZLB"/>
    <property type="match status" value="1"/>
</dbReference>
<dbReference type="InterPro" id="IPR019885">
    <property type="entry name" value="Tscrpt_reg_HTH_AsnC-type_CS"/>
</dbReference>
<dbReference type="GO" id="GO:0005829">
    <property type="term" value="C:cytosol"/>
    <property type="evidence" value="ECO:0007669"/>
    <property type="project" value="TreeGrafter"/>
</dbReference>
<evidence type="ECO:0000256" key="1">
    <source>
        <dbReference type="ARBA" id="ARBA00023015"/>
    </source>
</evidence>
<dbReference type="InterPro" id="IPR000485">
    <property type="entry name" value="AsnC-type_HTH_dom"/>
</dbReference>
<feature type="domain" description="HTH asnC-type" evidence="4">
    <location>
        <begin position="166"/>
        <end position="226"/>
    </location>
</feature>
<name>A0A8J3LU83_9ACTN</name>
<dbReference type="SMART" id="SM00344">
    <property type="entry name" value="HTH_ASNC"/>
    <property type="match status" value="2"/>
</dbReference>
<dbReference type="Gene3D" id="3.30.70.920">
    <property type="match status" value="2"/>
</dbReference>
<proteinExistence type="predicted"/>
<organism evidence="5 6">
    <name type="scientific">Planosporangium flavigriseum</name>
    <dbReference type="NCBI Taxonomy" id="373681"/>
    <lineage>
        <taxon>Bacteria</taxon>
        <taxon>Bacillati</taxon>
        <taxon>Actinomycetota</taxon>
        <taxon>Actinomycetes</taxon>
        <taxon>Micromonosporales</taxon>
        <taxon>Micromonosporaceae</taxon>
        <taxon>Planosporangium</taxon>
    </lineage>
</organism>
<dbReference type="PRINTS" id="PR00033">
    <property type="entry name" value="HTHASNC"/>
</dbReference>